<evidence type="ECO:0000259" key="1">
    <source>
        <dbReference type="Pfam" id="PF21273"/>
    </source>
</evidence>
<sequence length="91" mass="10551">MIDPADSTIDLPEDFVNYFGLYLVCKEANDGEMTIIRKLQDFMSPYISRKTATKQGVHKIVLRKTYWDSSFDDELLFKQSYYESSLCSGCE</sequence>
<reference evidence="2" key="1">
    <citation type="journal article" date="2019" name="bioRxiv">
        <title>The Genome of the Zebra Mussel, Dreissena polymorpha: A Resource for Invasive Species Research.</title>
        <authorList>
            <person name="McCartney M.A."/>
            <person name="Auch B."/>
            <person name="Kono T."/>
            <person name="Mallez S."/>
            <person name="Zhang Y."/>
            <person name="Obille A."/>
            <person name="Becker A."/>
            <person name="Abrahante J.E."/>
            <person name="Garbe J."/>
            <person name="Badalamenti J.P."/>
            <person name="Herman A."/>
            <person name="Mangelson H."/>
            <person name="Liachko I."/>
            <person name="Sullivan S."/>
            <person name="Sone E.D."/>
            <person name="Koren S."/>
            <person name="Silverstein K.A.T."/>
            <person name="Beckman K.B."/>
            <person name="Gohl D.M."/>
        </authorList>
    </citation>
    <scope>NUCLEOTIDE SEQUENCE</scope>
    <source>
        <strain evidence="2">Duluth1</strain>
        <tissue evidence="2">Whole animal</tissue>
    </source>
</reference>
<protein>
    <recommendedName>
        <fullName evidence="1">Sortin nexin 17/31 FERM domain-containing protein</fullName>
    </recommendedName>
</protein>
<gene>
    <name evidence="2" type="ORF">DPMN_191468</name>
</gene>
<proteinExistence type="predicted"/>
<dbReference type="AlphaFoldDB" id="A0A9D4BBX8"/>
<dbReference type="InterPro" id="IPR048763">
    <property type="entry name" value="SNX17-31_FERM_F1"/>
</dbReference>
<dbReference type="Pfam" id="PF21273">
    <property type="entry name" value="SNX17-27-31_F1_FERM"/>
    <property type="match status" value="1"/>
</dbReference>
<accession>A0A9D4BBX8</accession>
<feature type="domain" description="Sortin nexin 17/31 FERM" evidence="1">
    <location>
        <begin position="7"/>
        <end position="67"/>
    </location>
</feature>
<dbReference type="Proteomes" id="UP000828390">
    <property type="component" value="Unassembled WGS sequence"/>
</dbReference>
<name>A0A9D4BBX8_DREPO</name>
<keyword evidence="3" id="KW-1185">Reference proteome</keyword>
<organism evidence="2 3">
    <name type="scientific">Dreissena polymorpha</name>
    <name type="common">Zebra mussel</name>
    <name type="synonym">Mytilus polymorpha</name>
    <dbReference type="NCBI Taxonomy" id="45954"/>
    <lineage>
        <taxon>Eukaryota</taxon>
        <taxon>Metazoa</taxon>
        <taxon>Spiralia</taxon>
        <taxon>Lophotrochozoa</taxon>
        <taxon>Mollusca</taxon>
        <taxon>Bivalvia</taxon>
        <taxon>Autobranchia</taxon>
        <taxon>Heteroconchia</taxon>
        <taxon>Euheterodonta</taxon>
        <taxon>Imparidentia</taxon>
        <taxon>Neoheterodontei</taxon>
        <taxon>Myida</taxon>
        <taxon>Dreissenoidea</taxon>
        <taxon>Dreissenidae</taxon>
        <taxon>Dreissena</taxon>
    </lineage>
</organism>
<evidence type="ECO:0000313" key="2">
    <source>
        <dbReference type="EMBL" id="KAH3689095.1"/>
    </source>
</evidence>
<dbReference type="Gene3D" id="3.10.20.90">
    <property type="entry name" value="Phosphatidylinositol 3-kinase Catalytic Subunit, Chain A, domain 1"/>
    <property type="match status" value="1"/>
</dbReference>
<comment type="caution">
    <text evidence="2">The sequence shown here is derived from an EMBL/GenBank/DDBJ whole genome shotgun (WGS) entry which is preliminary data.</text>
</comment>
<reference evidence="2" key="2">
    <citation type="submission" date="2020-11" db="EMBL/GenBank/DDBJ databases">
        <authorList>
            <person name="McCartney M.A."/>
            <person name="Auch B."/>
            <person name="Kono T."/>
            <person name="Mallez S."/>
            <person name="Becker A."/>
            <person name="Gohl D.M."/>
            <person name="Silverstein K.A.T."/>
            <person name="Koren S."/>
            <person name="Bechman K.B."/>
            <person name="Herman A."/>
            <person name="Abrahante J.E."/>
            <person name="Garbe J."/>
        </authorList>
    </citation>
    <scope>NUCLEOTIDE SEQUENCE</scope>
    <source>
        <strain evidence="2">Duluth1</strain>
        <tissue evidence="2">Whole animal</tissue>
    </source>
</reference>
<evidence type="ECO:0000313" key="3">
    <source>
        <dbReference type="Proteomes" id="UP000828390"/>
    </source>
</evidence>
<dbReference type="EMBL" id="JAIWYP010000151">
    <property type="protein sequence ID" value="KAH3689095.1"/>
    <property type="molecule type" value="Genomic_DNA"/>
</dbReference>